<evidence type="ECO:0000313" key="2">
    <source>
        <dbReference type="EMBL" id="KAG0469376.1"/>
    </source>
</evidence>
<dbReference type="AlphaFoldDB" id="A0A835URT5"/>
<reference evidence="2 3" key="1">
    <citation type="journal article" date="2020" name="Nat. Food">
        <title>A phased Vanilla planifolia genome enables genetic improvement of flavour and production.</title>
        <authorList>
            <person name="Hasing T."/>
            <person name="Tang H."/>
            <person name="Brym M."/>
            <person name="Khazi F."/>
            <person name="Huang T."/>
            <person name="Chambers A.H."/>
        </authorList>
    </citation>
    <scope>NUCLEOTIDE SEQUENCE [LARGE SCALE GENOMIC DNA]</scope>
    <source>
        <tissue evidence="2">Leaf</tissue>
    </source>
</reference>
<feature type="compositionally biased region" description="Basic and acidic residues" evidence="1">
    <location>
        <begin position="96"/>
        <end position="123"/>
    </location>
</feature>
<protein>
    <submittedName>
        <fullName evidence="2">Uncharacterized protein</fullName>
    </submittedName>
</protein>
<dbReference type="EMBL" id="JADCNM010000009">
    <property type="protein sequence ID" value="KAG0469376.1"/>
    <property type="molecule type" value="Genomic_DNA"/>
</dbReference>
<name>A0A835URT5_VANPL</name>
<evidence type="ECO:0000256" key="1">
    <source>
        <dbReference type="SAM" id="MobiDB-lite"/>
    </source>
</evidence>
<comment type="caution">
    <text evidence="2">The sequence shown here is derived from an EMBL/GenBank/DDBJ whole genome shotgun (WGS) entry which is preliminary data.</text>
</comment>
<organism evidence="2 3">
    <name type="scientific">Vanilla planifolia</name>
    <name type="common">Vanilla</name>
    <dbReference type="NCBI Taxonomy" id="51239"/>
    <lineage>
        <taxon>Eukaryota</taxon>
        <taxon>Viridiplantae</taxon>
        <taxon>Streptophyta</taxon>
        <taxon>Embryophyta</taxon>
        <taxon>Tracheophyta</taxon>
        <taxon>Spermatophyta</taxon>
        <taxon>Magnoliopsida</taxon>
        <taxon>Liliopsida</taxon>
        <taxon>Asparagales</taxon>
        <taxon>Orchidaceae</taxon>
        <taxon>Vanilloideae</taxon>
        <taxon>Vanilleae</taxon>
        <taxon>Vanilla</taxon>
    </lineage>
</organism>
<proteinExistence type="predicted"/>
<accession>A0A835URT5</accession>
<dbReference type="Proteomes" id="UP000639772">
    <property type="component" value="Chromosome 9"/>
</dbReference>
<feature type="region of interest" description="Disordered" evidence="1">
    <location>
        <begin position="96"/>
        <end position="136"/>
    </location>
</feature>
<sequence>MSPHSTSPKSMNDRKYRSSTLSTASCMILTAFANPPPSAASSLTVAVGWAHSTRLPKNFAGTTGLILARPLTATRTFVTWLSGSPLAFEIPAKVSEQDLERAAPTPRDEGLQPGDEVRGRTPSDSRPCGCRVGGFM</sequence>
<gene>
    <name evidence="2" type="ORF">HPP92_018704</name>
</gene>
<evidence type="ECO:0000313" key="3">
    <source>
        <dbReference type="Proteomes" id="UP000639772"/>
    </source>
</evidence>